<dbReference type="KEGG" id="hhk:HH1059_04270"/>
<evidence type="ECO:0000256" key="1">
    <source>
        <dbReference type="SAM" id="MobiDB-lite"/>
    </source>
</evidence>
<dbReference type="Proteomes" id="UP000218890">
    <property type="component" value="Chromosome"/>
</dbReference>
<protein>
    <submittedName>
        <fullName evidence="2">Uncharacterized protein</fullName>
    </submittedName>
</protein>
<name>A0A2Z6EZD6_HALHR</name>
<dbReference type="EMBL" id="AP017372">
    <property type="protein sequence ID" value="BBE10992.1"/>
    <property type="molecule type" value="Genomic_DNA"/>
</dbReference>
<proteinExistence type="predicted"/>
<organism evidence="2 3">
    <name type="scientific">Halorhodospira halochloris</name>
    <name type="common">Ectothiorhodospira halochloris</name>
    <dbReference type="NCBI Taxonomy" id="1052"/>
    <lineage>
        <taxon>Bacteria</taxon>
        <taxon>Pseudomonadati</taxon>
        <taxon>Pseudomonadota</taxon>
        <taxon>Gammaproteobacteria</taxon>
        <taxon>Chromatiales</taxon>
        <taxon>Ectothiorhodospiraceae</taxon>
        <taxon>Halorhodospira</taxon>
    </lineage>
</organism>
<reference evidence="2" key="1">
    <citation type="submission" date="2016-02" db="EMBL/GenBank/DDBJ databases">
        <title>Halorhodospira halochloris DSM-1059 complete genome, version 2.</title>
        <authorList>
            <person name="Tsukatani Y."/>
        </authorList>
    </citation>
    <scope>NUCLEOTIDE SEQUENCE</scope>
    <source>
        <strain evidence="2">DSM 1059</strain>
    </source>
</reference>
<evidence type="ECO:0000313" key="2">
    <source>
        <dbReference type="EMBL" id="BBE10992.1"/>
    </source>
</evidence>
<keyword evidence="3" id="KW-1185">Reference proteome</keyword>
<sequence length="61" mass="6327">MCLVADRHLALNDTLSGGGFGALVIANAKGESDWDPYGRPGKRLATCPSAPTPSKTRSKIG</sequence>
<accession>A0A2Z6EZD6</accession>
<evidence type="ECO:0000313" key="3">
    <source>
        <dbReference type="Proteomes" id="UP000218890"/>
    </source>
</evidence>
<dbReference type="AlphaFoldDB" id="A0A2Z6EZD6"/>
<feature type="region of interest" description="Disordered" evidence="1">
    <location>
        <begin position="37"/>
        <end position="61"/>
    </location>
</feature>
<gene>
    <name evidence="2" type="ORF">HH1059_04270</name>
</gene>